<comment type="catalytic activity">
    <reaction evidence="5 8">
        <text>S-adenosyl 3-(methylsulfanyl)propylamine + putrescine = S-methyl-5'-thioadenosine + spermidine + H(+)</text>
        <dbReference type="Rhea" id="RHEA:12721"/>
        <dbReference type="ChEBI" id="CHEBI:15378"/>
        <dbReference type="ChEBI" id="CHEBI:17509"/>
        <dbReference type="ChEBI" id="CHEBI:57443"/>
        <dbReference type="ChEBI" id="CHEBI:57834"/>
        <dbReference type="ChEBI" id="CHEBI:326268"/>
        <dbReference type="EC" id="2.5.1.16"/>
    </reaction>
</comment>
<dbReference type="Pfam" id="PF01564">
    <property type="entry name" value="Spermine_synth"/>
    <property type="match status" value="1"/>
</dbReference>
<dbReference type="NCBIfam" id="NF002010">
    <property type="entry name" value="PRK00811.1"/>
    <property type="match status" value="1"/>
</dbReference>
<feature type="active site" description="Proton acceptor" evidence="5 6">
    <location>
        <position position="162"/>
    </location>
</feature>
<dbReference type="InterPro" id="IPR030374">
    <property type="entry name" value="PABS"/>
</dbReference>
<dbReference type="GO" id="GO:0008295">
    <property type="term" value="P:spermidine biosynthetic process"/>
    <property type="evidence" value="ECO:0007669"/>
    <property type="project" value="UniProtKB-UniRule"/>
</dbReference>
<keyword evidence="11" id="KW-1185">Reference proteome</keyword>
<comment type="pathway">
    <text evidence="5">Amine and polyamine biosynthesis; spermidine biosynthesis; spermidine from putrescine: step 1/1.</text>
</comment>
<comment type="function">
    <text evidence="5">Catalyzes the irreversible transfer of a propylamine group from the amino donor S-adenosylmethioninamine (decarboxy-AdoMet) to putrescine (1,4-diaminobutane) to yield spermidine.</text>
</comment>
<organism evidence="10 11">
    <name type="scientific">Rhodothermus profundi</name>
    <dbReference type="NCBI Taxonomy" id="633813"/>
    <lineage>
        <taxon>Bacteria</taxon>
        <taxon>Pseudomonadati</taxon>
        <taxon>Rhodothermota</taxon>
        <taxon>Rhodothermia</taxon>
        <taxon>Rhodothermales</taxon>
        <taxon>Rhodothermaceae</taxon>
        <taxon>Rhodothermus</taxon>
    </lineage>
</organism>
<evidence type="ECO:0000256" key="7">
    <source>
        <dbReference type="RuleBase" id="RU003836"/>
    </source>
</evidence>
<comment type="caution">
    <text evidence="5">Lacks conserved residue(s) required for the propagation of feature annotation.</text>
</comment>
<feature type="binding site" evidence="5">
    <location>
        <begin position="143"/>
        <end position="144"/>
    </location>
    <ligand>
        <name>S-methyl-5'-thioadenosine</name>
        <dbReference type="ChEBI" id="CHEBI:17509"/>
    </ligand>
</feature>
<dbReference type="Proteomes" id="UP000185812">
    <property type="component" value="Unassembled WGS sequence"/>
</dbReference>
<evidence type="ECO:0000313" key="10">
    <source>
        <dbReference type="EMBL" id="SHK72119.1"/>
    </source>
</evidence>
<evidence type="ECO:0000256" key="8">
    <source>
        <dbReference type="RuleBase" id="RU003837"/>
    </source>
</evidence>
<reference evidence="11" key="1">
    <citation type="submission" date="2016-11" db="EMBL/GenBank/DDBJ databases">
        <authorList>
            <person name="Varghese N."/>
            <person name="Submissions S."/>
        </authorList>
    </citation>
    <scope>NUCLEOTIDE SEQUENCE [LARGE SCALE GENOMIC DNA]</scope>
    <source>
        <strain evidence="11">DSM 22212</strain>
    </source>
</reference>
<comment type="subunit">
    <text evidence="5">Homodimer or homotetramer.</text>
</comment>
<dbReference type="PANTHER" id="PTHR11558:SF11">
    <property type="entry name" value="SPERMIDINE SYNTHASE"/>
    <property type="match status" value="1"/>
</dbReference>
<dbReference type="STRING" id="633813.SAMN04488087_1840"/>
<keyword evidence="3 5" id="KW-0745">Spermidine biosynthesis</keyword>
<dbReference type="Gene3D" id="3.40.50.150">
    <property type="entry name" value="Vaccinia Virus protein VP39"/>
    <property type="match status" value="1"/>
</dbReference>
<dbReference type="PROSITE" id="PS01330">
    <property type="entry name" value="PABS_1"/>
    <property type="match status" value="1"/>
</dbReference>
<feature type="binding site" evidence="5">
    <location>
        <position position="92"/>
    </location>
    <ligand>
        <name>spermidine</name>
        <dbReference type="ChEBI" id="CHEBI:57834"/>
    </ligand>
</feature>
<evidence type="ECO:0000256" key="2">
    <source>
        <dbReference type="ARBA" id="ARBA00022679"/>
    </source>
</evidence>
<dbReference type="NCBIfam" id="TIGR00417">
    <property type="entry name" value="speE"/>
    <property type="match status" value="1"/>
</dbReference>
<feature type="binding site" evidence="5">
    <location>
        <position position="68"/>
    </location>
    <ligand>
        <name>spermidine</name>
        <dbReference type="ChEBI" id="CHEBI:57834"/>
    </ligand>
</feature>
<name>A0A1M6USF8_9BACT</name>
<dbReference type="RefSeq" id="WP_072715662.1">
    <property type="nucleotide sequence ID" value="NZ_FRAU01000005.1"/>
</dbReference>
<feature type="binding site" evidence="5">
    <location>
        <position position="112"/>
    </location>
    <ligand>
        <name>S-methyl-5'-thioadenosine</name>
        <dbReference type="ChEBI" id="CHEBI:17509"/>
    </ligand>
</feature>
<dbReference type="GO" id="GO:0005829">
    <property type="term" value="C:cytosol"/>
    <property type="evidence" value="ECO:0007669"/>
    <property type="project" value="TreeGrafter"/>
</dbReference>
<sequence>MAAPKQYQFQYTEFWQGRTGLSFGVERILFNRQSAYQQVQVLQTDAFGRVLTLDGLVMLTERDEFVYHEMICHPALCLLPHPRRVLIVGGGDGGTLREVLRYAEIEQVDLVEIDEVVIEAARTCFPELSRAFDDPRARLHVADGAAFVREAAPATYDLIIVDSTDPVKFAEGLFGESFYRDCARLLREDGMLVTQSESPFDQTFQASIQAAHAMLGRLFSQVHMYLAHIPTYPMGLWSFMLASKRLHPVDDFDSEQAARRLAPFANRLRYYNVELHRAAFALPSFVRRLFADARSRPAHPESLHSNDIG</sequence>
<dbReference type="PANTHER" id="PTHR11558">
    <property type="entry name" value="SPERMIDINE/SPERMINE SYNTHASE"/>
    <property type="match status" value="1"/>
</dbReference>
<evidence type="ECO:0000256" key="4">
    <source>
        <dbReference type="ARBA" id="ARBA00023115"/>
    </source>
</evidence>
<dbReference type="UniPathway" id="UPA00248">
    <property type="reaction ID" value="UER00314"/>
</dbReference>
<evidence type="ECO:0000256" key="1">
    <source>
        <dbReference type="ARBA" id="ARBA00007867"/>
    </source>
</evidence>
<dbReference type="Gene3D" id="2.30.140.10">
    <property type="entry name" value="Spermidine synthase, tetramerisation domain"/>
    <property type="match status" value="1"/>
</dbReference>
<dbReference type="InterPro" id="IPR001045">
    <property type="entry name" value="Spermi_synthase"/>
</dbReference>
<evidence type="ECO:0000256" key="5">
    <source>
        <dbReference type="HAMAP-Rule" id="MF_00198"/>
    </source>
</evidence>
<dbReference type="AlphaFoldDB" id="A0A1M6USF8"/>
<keyword evidence="2 5" id="KW-0808">Transferase</keyword>
<accession>A0A1M6USF8</accession>
<evidence type="ECO:0000256" key="6">
    <source>
        <dbReference type="PROSITE-ProRule" id="PRU00354"/>
    </source>
</evidence>
<keyword evidence="4 5" id="KW-0620">Polyamine biosynthesis</keyword>
<dbReference type="InterPro" id="IPR037163">
    <property type="entry name" value="Spermidine_synt_N_sf"/>
</dbReference>
<feature type="binding site" evidence="5">
    <location>
        <begin position="162"/>
        <end position="165"/>
    </location>
    <ligand>
        <name>spermidine</name>
        <dbReference type="ChEBI" id="CHEBI:57834"/>
    </ligand>
</feature>
<proteinExistence type="inferred from homology"/>
<gene>
    <name evidence="5" type="primary">speE</name>
    <name evidence="10" type="ORF">SAMN04488087_1840</name>
</gene>
<feature type="domain" description="PABS" evidence="9">
    <location>
        <begin position="13"/>
        <end position="244"/>
    </location>
</feature>
<feature type="binding site" evidence="5">
    <location>
        <position position="37"/>
    </location>
    <ligand>
        <name>S-methyl-5'-thioadenosine</name>
        <dbReference type="ChEBI" id="CHEBI:17509"/>
    </ligand>
</feature>
<dbReference type="Pfam" id="PF17284">
    <property type="entry name" value="Spermine_synt_N"/>
    <property type="match status" value="1"/>
</dbReference>
<protein>
    <recommendedName>
        <fullName evidence="5">Polyamine aminopropyltransferase</fullName>
    </recommendedName>
    <alternativeName>
        <fullName evidence="5">Putrescine aminopropyltransferase</fullName>
        <shortName evidence="5">PAPT</shortName>
    </alternativeName>
    <alternativeName>
        <fullName evidence="5">Spermidine synthase</fullName>
        <shortName evidence="5">SPDS</shortName>
        <shortName evidence="5">SPDSY</shortName>
        <ecNumber evidence="5">2.5.1.16</ecNumber>
    </alternativeName>
</protein>
<dbReference type="PROSITE" id="PS51006">
    <property type="entry name" value="PABS_2"/>
    <property type="match status" value="1"/>
</dbReference>
<dbReference type="HAMAP" id="MF_00198">
    <property type="entry name" value="Spermidine_synth"/>
    <property type="match status" value="1"/>
</dbReference>
<dbReference type="InterPro" id="IPR029063">
    <property type="entry name" value="SAM-dependent_MTases_sf"/>
</dbReference>
<dbReference type="OrthoDB" id="9793120at2"/>
<dbReference type="SUPFAM" id="SSF53335">
    <property type="entry name" value="S-adenosyl-L-methionine-dependent methyltransferases"/>
    <property type="match status" value="1"/>
</dbReference>
<dbReference type="InterPro" id="IPR035246">
    <property type="entry name" value="Spermidine_synt_N"/>
</dbReference>
<dbReference type="InterPro" id="IPR030373">
    <property type="entry name" value="PABS_CS"/>
</dbReference>
<dbReference type="CDD" id="cd02440">
    <property type="entry name" value="AdoMet_MTases"/>
    <property type="match status" value="1"/>
</dbReference>
<evidence type="ECO:0000259" key="9">
    <source>
        <dbReference type="PROSITE" id="PS51006"/>
    </source>
</evidence>
<dbReference type="EC" id="2.5.1.16" evidence="5"/>
<dbReference type="EMBL" id="FRAU01000005">
    <property type="protein sequence ID" value="SHK72119.1"/>
    <property type="molecule type" value="Genomic_DNA"/>
</dbReference>
<dbReference type="GO" id="GO:0004766">
    <property type="term" value="F:spermidine synthase activity"/>
    <property type="evidence" value="ECO:0007669"/>
    <property type="project" value="UniProtKB-UniRule"/>
</dbReference>
<evidence type="ECO:0000256" key="3">
    <source>
        <dbReference type="ARBA" id="ARBA00023066"/>
    </source>
</evidence>
<evidence type="ECO:0000313" key="11">
    <source>
        <dbReference type="Proteomes" id="UP000185812"/>
    </source>
</evidence>
<comment type="similarity">
    <text evidence="1 5 7">Belongs to the spermidine/spermine synthase family.</text>
</comment>